<dbReference type="Proteomes" id="UP001590950">
    <property type="component" value="Unassembled WGS sequence"/>
</dbReference>
<evidence type="ECO:0000313" key="3">
    <source>
        <dbReference type="Proteomes" id="UP001590950"/>
    </source>
</evidence>
<dbReference type="PANTHER" id="PTHR46082">
    <property type="entry name" value="ATP/GTP-BINDING PROTEIN-RELATED"/>
    <property type="match status" value="1"/>
</dbReference>
<feature type="domain" description="DUF7779" evidence="1">
    <location>
        <begin position="615"/>
        <end position="684"/>
    </location>
</feature>
<dbReference type="SUPFAM" id="SSF53167">
    <property type="entry name" value="Purine and uridine phosphorylases"/>
    <property type="match status" value="1"/>
</dbReference>
<protein>
    <recommendedName>
        <fullName evidence="1">DUF7779 domain-containing protein</fullName>
    </recommendedName>
</protein>
<accession>A0ABR3ZWD4</accession>
<sequence>MRRQNYTVGWICAVQTEYVAACELLDEEHPSLPTSSVHDDNAYTLGRIGDHHIVIACLPKGRYGIASAASVAKDMLRSFESIRIGLLVGIGGGAPSDKHDIRLGDVVVGCPVKKEGGVVPYNFGKAIQDQEFERTGSLNSPPTVLLTALNKLSVHHERKGSRIAESVQMMITQNPRLRGKYQHPGAEYDKLYDSSYTHRGGDQRCDIGCDSASPPGLVRPRRELDPDEPGGHYGLIATADQLMKDAIARDRLTREHDVLCFEMETAGLMNDFPCVVIRGICDYSDSHKNDMWQGYAAVTAASYAKELLRMIPEHQIAGTQKATAEMVKPLFSVPYERDVNFIDRKDIFVQIEEQLRMHHRASLCGIGGVGKSQIAIEYAYRFRQSRPQSHVFWVYAASPGTFLQACYDISRSLKLPVCDDPKTDPCELVSKWLKEDDHSWLMVLDNADNAELFFSSAESDAPPATFMQTQRSLSDYLPSVLSSQKSLLVTTRSRLLGEDLGHGESCVEVHPLSLQEAKDLLQLKMKGAGASFDVYNTERLLDVLGCIPLAITQAAAFIKRNRMSIQGYLAALEKDNQNLTDYLSQELQDPRRPRGFPNSVFRTWKLSFDQILIQEPQTAKLLSIIAMLDPQRIPKNLLQPLFNRDVDFRMALGALNGFALITQETGRETYTIHPLVQASVHYWLEQRKEKADYASRALQLLAEEFPNGKHEHKERCESLLAHAQAVLCYDCVSEDDLRNCGALLYNVGWFNVQQGRYASAYREASEAYKINQEHLGEDATTTLDRRTYT</sequence>
<dbReference type="InterPro" id="IPR035994">
    <property type="entry name" value="Nucleoside_phosphorylase_sf"/>
</dbReference>
<dbReference type="Pfam" id="PF25000">
    <property type="entry name" value="DUF7779"/>
    <property type="match status" value="1"/>
</dbReference>
<evidence type="ECO:0000313" key="2">
    <source>
        <dbReference type="EMBL" id="KAL2036829.1"/>
    </source>
</evidence>
<dbReference type="InterPro" id="IPR053137">
    <property type="entry name" value="NLR-like"/>
</dbReference>
<evidence type="ECO:0000259" key="1">
    <source>
        <dbReference type="Pfam" id="PF25000"/>
    </source>
</evidence>
<organism evidence="2 3">
    <name type="scientific">Stereocaulon virgatum</name>
    <dbReference type="NCBI Taxonomy" id="373712"/>
    <lineage>
        <taxon>Eukaryota</taxon>
        <taxon>Fungi</taxon>
        <taxon>Dikarya</taxon>
        <taxon>Ascomycota</taxon>
        <taxon>Pezizomycotina</taxon>
        <taxon>Lecanoromycetes</taxon>
        <taxon>OSLEUM clade</taxon>
        <taxon>Lecanoromycetidae</taxon>
        <taxon>Lecanorales</taxon>
        <taxon>Lecanorineae</taxon>
        <taxon>Stereocaulaceae</taxon>
        <taxon>Stereocaulon</taxon>
    </lineage>
</organism>
<comment type="caution">
    <text evidence="2">The sequence shown here is derived from an EMBL/GenBank/DDBJ whole genome shotgun (WGS) entry which is preliminary data.</text>
</comment>
<dbReference type="EMBL" id="JBEFKJ010000049">
    <property type="protein sequence ID" value="KAL2036829.1"/>
    <property type="molecule type" value="Genomic_DNA"/>
</dbReference>
<dbReference type="Gene3D" id="3.40.50.1580">
    <property type="entry name" value="Nucleoside phosphorylase domain"/>
    <property type="match status" value="1"/>
</dbReference>
<dbReference type="Gene3D" id="3.40.50.300">
    <property type="entry name" value="P-loop containing nucleotide triphosphate hydrolases"/>
    <property type="match status" value="1"/>
</dbReference>
<dbReference type="SUPFAM" id="SSF52540">
    <property type="entry name" value="P-loop containing nucleoside triphosphate hydrolases"/>
    <property type="match status" value="1"/>
</dbReference>
<gene>
    <name evidence="2" type="ORF">N7G274_010447</name>
</gene>
<proteinExistence type="predicted"/>
<keyword evidence="3" id="KW-1185">Reference proteome</keyword>
<dbReference type="InterPro" id="IPR056681">
    <property type="entry name" value="DUF7779"/>
</dbReference>
<name>A0ABR3ZWD4_9LECA</name>
<dbReference type="InterPro" id="IPR027417">
    <property type="entry name" value="P-loop_NTPase"/>
</dbReference>
<dbReference type="PANTHER" id="PTHR46082:SF11">
    <property type="entry name" value="AAA+ ATPASE DOMAIN-CONTAINING PROTEIN-RELATED"/>
    <property type="match status" value="1"/>
</dbReference>
<reference evidence="2 3" key="1">
    <citation type="submission" date="2024-09" db="EMBL/GenBank/DDBJ databases">
        <title>Rethinking Asexuality: The Enigmatic Case of Functional Sexual Genes in Lepraria (Stereocaulaceae).</title>
        <authorList>
            <person name="Doellman M."/>
            <person name="Sun Y."/>
            <person name="Barcenas-Pena A."/>
            <person name="Lumbsch H.T."/>
            <person name="Grewe F."/>
        </authorList>
    </citation>
    <scope>NUCLEOTIDE SEQUENCE [LARGE SCALE GENOMIC DNA]</scope>
    <source>
        <strain evidence="2 3">Mercado 3170</strain>
    </source>
</reference>